<evidence type="ECO:0000313" key="7">
    <source>
        <dbReference type="Proteomes" id="UP000311919"/>
    </source>
</evidence>
<gene>
    <name evidence="6" type="ORF">EWB00_004870</name>
</gene>
<dbReference type="Proteomes" id="UP000311919">
    <property type="component" value="Unassembled WGS sequence"/>
</dbReference>
<keyword evidence="3" id="KW-0832">Ubl conjugation</keyword>
<reference evidence="6 7" key="1">
    <citation type="submission" date="2019-03" db="EMBL/GenBank/DDBJ databases">
        <title>An improved genome assembly of the fluke Schistosoma japonicum.</title>
        <authorList>
            <person name="Hu W."/>
            <person name="Luo F."/>
            <person name="Yin M."/>
            <person name="Mo X."/>
            <person name="Sun C."/>
            <person name="Wu Q."/>
            <person name="Zhu B."/>
            <person name="Xiang M."/>
            <person name="Wang J."/>
            <person name="Wang Y."/>
            <person name="Zhang T."/>
            <person name="Xu B."/>
            <person name="Zheng H."/>
            <person name="Feng Z."/>
        </authorList>
    </citation>
    <scope>NUCLEOTIDE SEQUENCE [LARGE SCALE GENOMIC DNA]</scope>
    <source>
        <strain evidence="6">HuSjv2</strain>
        <tissue evidence="6">Worms</tissue>
    </source>
</reference>
<comment type="caution">
    <text evidence="6">The sequence shown here is derived from an EMBL/GenBank/DDBJ whole genome shotgun (WGS) entry which is preliminary data.</text>
</comment>
<evidence type="ECO:0000313" key="6">
    <source>
        <dbReference type="EMBL" id="TNN20166.1"/>
    </source>
</evidence>
<evidence type="ECO:0000256" key="4">
    <source>
        <dbReference type="ARBA" id="ARBA00023242"/>
    </source>
</evidence>
<organism evidence="6 7">
    <name type="scientific">Schistosoma japonicum</name>
    <name type="common">Blood fluke</name>
    <dbReference type="NCBI Taxonomy" id="6182"/>
    <lineage>
        <taxon>Eukaryota</taxon>
        <taxon>Metazoa</taxon>
        <taxon>Spiralia</taxon>
        <taxon>Lophotrochozoa</taxon>
        <taxon>Platyhelminthes</taxon>
        <taxon>Trematoda</taxon>
        <taxon>Digenea</taxon>
        <taxon>Strigeidida</taxon>
        <taxon>Schistosomatoidea</taxon>
        <taxon>Schistosomatidae</taxon>
        <taxon>Schistosoma</taxon>
    </lineage>
</organism>
<dbReference type="GO" id="GO:0070182">
    <property type="term" value="F:DNA polymerase binding"/>
    <property type="evidence" value="ECO:0007669"/>
    <property type="project" value="TreeGrafter"/>
</dbReference>
<dbReference type="GO" id="GO:1990918">
    <property type="term" value="P:double-strand break repair involved in meiotic recombination"/>
    <property type="evidence" value="ECO:0007669"/>
    <property type="project" value="TreeGrafter"/>
</dbReference>
<dbReference type="GO" id="GO:0005634">
    <property type="term" value="C:nucleus"/>
    <property type="evidence" value="ECO:0007669"/>
    <property type="project" value="UniProtKB-SubCell"/>
</dbReference>
<name>A0A4Z2DUF9_SCHJA</name>
<evidence type="ECO:0000256" key="1">
    <source>
        <dbReference type="ARBA" id="ARBA00004123"/>
    </source>
</evidence>
<proteinExistence type="inferred from homology"/>
<dbReference type="Pfam" id="PF14631">
    <property type="entry name" value="FancD2"/>
    <property type="match status" value="1"/>
</dbReference>
<dbReference type="OrthoDB" id="27031at2759"/>
<sequence>MLSRISNAVESCGKGSSDNYVPESCNWLQTSVEVAPFFAVPAPTLQHIMQLIGINRCQSTGQFYLAKFPFLASNSHVFNSDTPWGIAYSAQKRCRYLEMFLKSKLQLCHRLIDELHHLAVILDTNITNNLSTFISLLCPLLTDTSDSEVDIPNDDVLVLFGFPASTFQILLFTPCLCSVLTNLVLELVANRSPYSEHLLDQFRQPIGLCALFSSKQTFCDISSRLTDLFQISEEPRVQAKILGILPDLASSLCPSGCILTDEDRSLLVSQLITLLNNISLEHQRSSSKDCSAVVCLIECLTSFSVKGELMNQVHSAFFNLLNRSVPQTSSELSNLVTRLRPFFMFAKSGSVNSAALINSTLVGLLRVAFRYNRNIISAWVHVIDFGYQTSDSACQISKDYGLQNHFAHDFIVLCIALSTLTMTDFKSGSDANVLSDRSSGEVLRSSDLDHYKRLKSEVISLVRRLLTTGRLFSFSKIHDDIDNFLANYGELLFSRHTRLFPSFLLILNQLITSSGLGPGRLKAVARCIALSLHMKAFTSCMSDHSQKQEIISHLVHYSLTGIDNLVAGCADRFKLEAIINDILITLIRLAQSSPRELGMFETNLIALRNQIDFTGLSFNSKQTNPEHFIMVNEQYLGYLHRKKHVKYIFSILAYTAFGVKNHRKHQDSLLSFIRKLLSSQSLFSKCLGIIGAVVIIEVICRKDYQLKDVECSSAVAISEDNDTAVLASRLSRVDSDRISVPTANISRSSNTSSLSLKAPDTAVADGFSDIHLLADDNGEDKHVNCSSHSSDLITPPSRLLLQLVGFVEHSVRLHCQLMVFWLDELSFCFNRITQLSGENKTNQSGLDFVSSSESHLSEQGKNLMIWMGARIMHAFQDYFILDNASIQHYLPHFPLHKSSLCEIAIALGPSWDRFSDYQTLRETLEDPSTSSPLLLPAYLNLVAIVEADQHNGNLNTIDALLGCPLLMPDIFDGGDLTQLIIKNKKISTSKPYLVIGTINWFVETVNVFSPTLLLANSSLSQNFQQISSSNLFNSKRINYLSILLRLIQIAKLRYCLCDFLKMVIHTKDCLQTSKVEGVYNKEPQSQSHRVPTHNKDNVYLSNLILPTATYQPELPFSHPFVSCIKHPNQQCFNCGAIHLQSFVLSNANCLSHAIEIRQDNVNGDRDNHLSEVSDVAVSQNESSTIQLTGLQRISRKYGRKFPTDRLFTVTKHTSKTSLECDKLCLTTNLPELATCFRELDLSAIVLGLSSWPWIVKCSDNEIINVDSSIDWITLTWLLDELSIRLDHVIGIPLPLLSGWNGFERFDNLTESTKLAYFAYIVPSLFNVLVQAVDYISGMINPNTYSEGNFREVIRSFGSSYNESNLQYITASKISQSDSFTLIESDSYDDNKFIGSLSGVTFHQISSVVCICLRSLLILINGLTNLSSNIEQYVFDDANSLVVTSMTMFTYNTLNTFAKCCKSNLNTSPAREIVVNKEGIIKPDLYKPVTNGYDLEQNTLLIKRRNEINRKIFVDIYDEYYELRSVFRQISDSPIIVFWSSCGLERNLSWFSIWSTSIIDNVRINVSTIDGITYTTRLL</sequence>
<evidence type="ECO:0000256" key="2">
    <source>
        <dbReference type="ARBA" id="ARBA00022499"/>
    </source>
</evidence>
<dbReference type="PANTHER" id="PTHR32086:SF0">
    <property type="entry name" value="FANCONI ANEMIA GROUP D2 PROTEIN"/>
    <property type="match status" value="1"/>
</dbReference>
<evidence type="ECO:0000256" key="5">
    <source>
        <dbReference type="ARBA" id="ARBA00093456"/>
    </source>
</evidence>
<evidence type="ECO:0000256" key="3">
    <source>
        <dbReference type="ARBA" id="ARBA00022843"/>
    </source>
</evidence>
<dbReference type="GO" id="GO:0000793">
    <property type="term" value="C:condensed chromosome"/>
    <property type="evidence" value="ECO:0007669"/>
    <property type="project" value="TreeGrafter"/>
</dbReference>
<dbReference type="STRING" id="6182.A0A4Z2DUF9"/>
<keyword evidence="4" id="KW-0539">Nucleus</keyword>
<dbReference type="GO" id="GO:0036297">
    <property type="term" value="P:interstrand cross-link repair"/>
    <property type="evidence" value="ECO:0007669"/>
    <property type="project" value="TreeGrafter"/>
</dbReference>
<protein>
    <submittedName>
        <fullName evidence="6">Fanconi anemia group D2 protein</fullName>
    </submittedName>
</protein>
<dbReference type="EMBL" id="SKCS01000032">
    <property type="protein sequence ID" value="TNN20166.1"/>
    <property type="molecule type" value="Genomic_DNA"/>
</dbReference>
<dbReference type="GO" id="GO:0031573">
    <property type="term" value="P:mitotic intra-S DNA damage checkpoint signaling"/>
    <property type="evidence" value="ECO:0007669"/>
    <property type="project" value="TreeGrafter"/>
</dbReference>
<accession>A0A4Z2DUF9</accession>
<dbReference type="InterPro" id="IPR029448">
    <property type="entry name" value="FANCD2"/>
</dbReference>
<comment type="similarity">
    <text evidence="5">Belongs to the Fanconi anemia protein FANCD2 family.</text>
</comment>
<dbReference type="GO" id="GO:0007129">
    <property type="term" value="P:homologous chromosome pairing at meiosis"/>
    <property type="evidence" value="ECO:0007669"/>
    <property type="project" value="TreeGrafter"/>
</dbReference>
<keyword evidence="2" id="KW-1017">Isopeptide bond</keyword>
<dbReference type="PANTHER" id="PTHR32086">
    <property type="entry name" value="FANCONI ANEMIA GROUP D2 PROTEIN"/>
    <property type="match status" value="1"/>
</dbReference>
<comment type="subcellular location">
    <subcellularLocation>
        <location evidence="1">Nucleus</location>
    </subcellularLocation>
</comment>
<keyword evidence="7" id="KW-1185">Reference proteome</keyword>